<dbReference type="EMBL" id="JAIWYP010000016">
    <property type="protein sequence ID" value="KAH3694990.1"/>
    <property type="molecule type" value="Genomic_DNA"/>
</dbReference>
<comment type="caution">
    <text evidence="1">The sequence shown here is derived from an EMBL/GenBank/DDBJ whole genome shotgun (WGS) entry which is preliminary data.</text>
</comment>
<evidence type="ECO:0000313" key="1">
    <source>
        <dbReference type="EMBL" id="KAH3694990.1"/>
    </source>
</evidence>
<dbReference type="AlphaFoldDB" id="A0A9D4BGU9"/>
<dbReference type="Gene3D" id="2.120.10.30">
    <property type="entry name" value="TolB, C-terminal domain"/>
    <property type="match status" value="1"/>
</dbReference>
<dbReference type="InterPro" id="IPR011042">
    <property type="entry name" value="6-blade_b-propeller_TolB-like"/>
</dbReference>
<organism evidence="1 2">
    <name type="scientific">Dreissena polymorpha</name>
    <name type="common">Zebra mussel</name>
    <name type="synonym">Mytilus polymorpha</name>
    <dbReference type="NCBI Taxonomy" id="45954"/>
    <lineage>
        <taxon>Eukaryota</taxon>
        <taxon>Metazoa</taxon>
        <taxon>Spiralia</taxon>
        <taxon>Lophotrochozoa</taxon>
        <taxon>Mollusca</taxon>
        <taxon>Bivalvia</taxon>
        <taxon>Autobranchia</taxon>
        <taxon>Heteroconchia</taxon>
        <taxon>Euheterodonta</taxon>
        <taxon>Imparidentia</taxon>
        <taxon>Neoheterodontei</taxon>
        <taxon>Myida</taxon>
        <taxon>Dreissenoidea</taxon>
        <taxon>Dreissenidae</taxon>
        <taxon>Dreissena</taxon>
    </lineage>
</organism>
<dbReference type="SUPFAM" id="SSF101898">
    <property type="entry name" value="NHL repeat"/>
    <property type="match status" value="1"/>
</dbReference>
<keyword evidence="2" id="KW-1185">Reference proteome</keyword>
<evidence type="ECO:0000313" key="2">
    <source>
        <dbReference type="Proteomes" id="UP000828390"/>
    </source>
</evidence>
<gene>
    <name evidence="1" type="ORF">DPMN_082437</name>
</gene>
<dbReference type="Proteomes" id="UP000828390">
    <property type="component" value="Unassembled WGS sequence"/>
</dbReference>
<reference evidence="1" key="1">
    <citation type="journal article" date="2019" name="bioRxiv">
        <title>The Genome of the Zebra Mussel, Dreissena polymorpha: A Resource for Invasive Species Research.</title>
        <authorList>
            <person name="McCartney M.A."/>
            <person name="Auch B."/>
            <person name="Kono T."/>
            <person name="Mallez S."/>
            <person name="Zhang Y."/>
            <person name="Obille A."/>
            <person name="Becker A."/>
            <person name="Abrahante J.E."/>
            <person name="Garbe J."/>
            <person name="Badalamenti J.P."/>
            <person name="Herman A."/>
            <person name="Mangelson H."/>
            <person name="Liachko I."/>
            <person name="Sullivan S."/>
            <person name="Sone E.D."/>
            <person name="Koren S."/>
            <person name="Silverstein K.A.T."/>
            <person name="Beckman K.B."/>
            <person name="Gohl D.M."/>
        </authorList>
    </citation>
    <scope>NUCLEOTIDE SEQUENCE</scope>
    <source>
        <strain evidence="1">Duluth1</strain>
        <tissue evidence="1">Whole animal</tissue>
    </source>
</reference>
<reference evidence="1" key="2">
    <citation type="submission" date="2020-11" db="EMBL/GenBank/DDBJ databases">
        <authorList>
            <person name="McCartney M.A."/>
            <person name="Auch B."/>
            <person name="Kono T."/>
            <person name="Mallez S."/>
            <person name="Becker A."/>
            <person name="Gohl D.M."/>
            <person name="Silverstein K.A.T."/>
            <person name="Koren S."/>
            <person name="Bechman K.B."/>
            <person name="Herman A."/>
            <person name="Abrahante J.E."/>
            <person name="Garbe J."/>
        </authorList>
    </citation>
    <scope>NUCLEOTIDE SEQUENCE</scope>
    <source>
        <strain evidence="1">Duluth1</strain>
        <tissue evidence="1">Whole animal</tissue>
    </source>
</reference>
<name>A0A9D4BGU9_DREPO</name>
<accession>A0A9D4BGU9</accession>
<proteinExistence type="predicted"/>
<sequence length="87" mass="9363">MDGAVLSSLEDPAICSPRGVHVSETGQLLVCEDGAHSVVQVDGERGVVTLISVEDRLNFPENVYHSARTDRLIVVQANDSIMITNSK</sequence>
<protein>
    <submittedName>
        <fullName evidence="1">Uncharacterized protein</fullName>
    </submittedName>
</protein>